<dbReference type="InterPro" id="IPR010259">
    <property type="entry name" value="S8pro/Inhibitor_I9"/>
</dbReference>
<evidence type="ECO:0000256" key="3">
    <source>
        <dbReference type="ARBA" id="ARBA00022801"/>
    </source>
</evidence>
<dbReference type="BioCyc" id="SESP1179773:BN6_RS22830-MONOMER"/>
<sequence>MRKLSRATIAASVLLTSLCGTPGAVATPDRTAPAPLLRSTAAVPGQYIVTLERGQDPAAVVGQLIGVEAMFTYTSVVRGFAARLTPAQLAAVRGLASVDAVEEDAEITADAVPSWGLDRIDQADLPLDGRFSPKGTGAGVTAYILDTGIDHGHREFGGRAKPGFDAVDDGQDGADCHGHGTHVAGTVGGTTYGVARKVSLVGVRVLDCDGQGENSGLIAGLDWVARHANGPAVLNGSLGGPRSEALNATVNALAAKGVLPVVAAGNDAVDACDSSPASASGAVTVGATDRTDRQADFSNYGTCLSLYAPGKAITSARLGGGGVALSGTSMASPHVAGVVALYLAKNPEADPESIATWLTRQATKDTLEVSPSSPNLLLNTGGL</sequence>
<dbReference type="InterPro" id="IPR034193">
    <property type="entry name" value="PCSK9_ProteinaseK-like"/>
</dbReference>
<dbReference type="GO" id="GO:0004252">
    <property type="term" value="F:serine-type endopeptidase activity"/>
    <property type="evidence" value="ECO:0007669"/>
    <property type="project" value="UniProtKB-UniRule"/>
</dbReference>
<dbReference type="PROSITE" id="PS51892">
    <property type="entry name" value="SUBTILASE"/>
    <property type="match status" value="1"/>
</dbReference>
<keyword evidence="11" id="KW-1185">Reference proteome</keyword>
<evidence type="ECO:0000256" key="4">
    <source>
        <dbReference type="ARBA" id="ARBA00022825"/>
    </source>
</evidence>
<evidence type="ECO:0000256" key="6">
    <source>
        <dbReference type="RuleBase" id="RU003355"/>
    </source>
</evidence>
<proteinExistence type="inferred from homology"/>
<dbReference type="AlphaFoldDB" id="K0K0X4"/>
<dbReference type="InterPro" id="IPR015500">
    <property type="entry name" value="Peptidase_S8_subtilisin-rel"/>
</dbReference>
<dbReference type="InterPro" id="IPR022398">
    <property type="entry name" value="Peptidase_S8_His-AS"/>
</dbReference>
<evidence type="ECO:0000256" key="2">
    <source>
        <dbReference type="ARBA" id="ARBA00022670"/>
    </source>
</evidence>
<dbReference type="Gene3D" id="3.40.50.200">
    <property type="entry name" value="Peptidase S8/S53 domain"/>
    <property type="match status" value="1"/>
</dbReference>
<reference evidence="10 11" key="1">
    <citation type="journal article" date="2012" name="BMC Genomics">
        <title>Complete genome sequence of Saccharothrix espanaensis DSM 44229T and comparison to the other completely sequenced Pseudonocardiaceae.</title>
        <authorList>
            <person name="Strobel T."/>
            <person name="Al-Dilaimi A."/>
            <person name="Blom J."/>
            <person name="Gessner A."/>
            <person name="Kalinowski J."/>
            <person name="Luzhetska M."/>
            <person name="Puhler A."/>
            <person name="Szczepanowski R."/>
            <person name="Bechthold A."/>
            <person name="Ruckert C."/>
        </authorList>
    </citation>
    <scope>NUCLEOTIDE SEQUENCE [LARGE SCALE GENOMIC DNA]</scope>
    <source>
        <strain evidence="11">ATCC 51144 / DSM 44229 / JCM 9112 / NBRC 15066 / NRRL 15764</strain>
    </source>
</reference>
<evidence type="ECO:0000313" key="11">
    <source>
        <dbReference type="Proteomes" id="UP000006281"/>
    </source>
</evidence>
<dbReference type="InterPro" id="IPR036852">
    <property type="entry name" value="Peptidase_S8/S53_dom_sf"/>
</dbReference>
<feature type="active site" description="Charge relay system" evidence="5">
    <location>
        <position position="179"/>
    </location>
</feature>
<dbReference type="EMBL" id="HE804045">
    <property type="protein sequence ID" value="CCH31996.1"/>
    <property type="molecule type" value="Genomic_DNA"/>
</dbReference>
<keyword evidence="2 5" id="KW-0645">Protease</keyword>
<keyword evidence="4 5" id="KW-0720">Serine protease</keyword>
<dbReference type="KEGG" id="sesp:BN6_47170"/>
<dbReference type="GO" id="GO:0006508">
    <property type="term" value="P:proteolysis"/>
    <property type="evidence" value="ECO:0007669"/>
    <property type="project" value="UniProtKB-KW"/>
</dbReference>
<dbReference type="CDD" id="cd04077">
    <property type="entry name" value="Peptidases_S8_PCSK9_ProteinaseK_like"/>
    <property type="match status" value="1"/>
</dbReference>
<protein>
    <submittedName>
        <fullName evidence="10">Putative peptidase, subtilisin kexin sedolisin</fullName>
        <ecNumber evidence="10">3.4.21.-</ecNumber>
    </submittedName>
</protein>
<name>K0K0X4_SACES</name>
<dbReference type="InterPro" id="IPR000209">
    <property type="entry name" value="Peptidase_S8/S53_dom"/>
</dbReference>
<dbReference type="PRINTS" id="PR00723">
    <property type="entry name" value="SUBTILISIN"/>
</dbReference>
<dbReference type="OrthoDB" id="9766923at2"/>
<dbReference type="RefSeq" id="WP_015102108.1">
    <property type="nucleotide sequence ID" value="NC_019673.1"/>
</dbReference>
<feature type="active site" description="Charge relay system" evidence="5">
    <location>
        <position position="146"/>
    </location>
</feature>
<evidence type="ECO:0000256" key="7">
    <source>
        <dbReference type="SAM" id="SignalP"/>
    </source>
</evidence>
<dbReference type="PANTHER" id="PTHR43806">
    <property type="entry name" value="PEPTIDASE S8"/>
    <property type="match status" value="1"/>
</dbReference>
<dbReference type="EC" id="3.4.21.-" evidence="10"/>
<accession>K0K0X4</accession>
<dbReference type="PROSITE" id="PS00138">
    <property type="entry name" value="SUBTILASE_SER"/>
    <property type="match status" value="1"/>
</dbReference>
<keyword evidence="7" id="KW-0732">Signal</keyword>
<dbReference type="FunFam" id="3.40.50.200:FF:000014">
    <property type="entry name" value="Proteinase K"/>
    <property type="match status" value="1"/>
</dbReference>
<evidence type="ECO:0000256" key="5">
    <source>
        <dbReference type="PROSITE-ProRule" id="PRU01240"/>
    </source>
</evidence>
<dbReference type="eggNOG" id="COG1404">
    <property type="taxonomic scope" value="Bacteria"/>
</dbReference>
<feature type="signal peptide" evidence="7">
    <location>
        <begin position="1"/>
        <end position="26"/>
    </location>
</feature>
<keyword evidence="3 5" id="KW-0378">Hydrolase</keyword>
<comment type="similarity">
    <text evidence="1 5 6">Belongs to the peptidase S8 family.</text>
</comment>
<evidence type="ECO:0000313" key="10">
    <source>
        <dbReference type="EMBL" id="CCH31996.1"/>
    </source>
</evidence>
<dbReference type="PATRIC" id="fig|1179773.3.peg.4727"/>
<dbReference type="SUPFAM" id="SSF52743">
    <property type="entry name" value="Subtilisin-like"/>
    <property type="match status" value="1"/>
</dbReference>
<dbReference type="Pfam" id="PF00082">
    <property type="entry name" value="Peptidase_S8"/>
    <property type="match status" value="1"/>
</dbReference>
<feature type="domain" description="Inhibitor I9" evidence="9">
    <location>
        <begin position="72"/>
        <end position="108"/>
    </location>
</feature>
<dbReference type="STRING" id="1179773.BN6_47170"/>
<dbReference type="PANTHER" id="PTHR43806:SF11">
    <property type="entry name" value="CEREVISIN-RELATED"/>
    <property type="match status" value="1"/>
</dbReference>
<dbReference type="InterPro" id="IPR037045">
    <property type="entry name" value="S8pro/Inhibitor_I9_sf"/>
</dbReference>
<dbReference type="InterPro" id="IPR023828">
    <property type="entry name" value="Peptidase_S8_Ser-AS"/>
</dbReference>
<dbReference type="Proteomes" id="UP000006281">
    <property type="component" value="Chromosome"/>
</dbReference>
<dbReference type="SUPFAM" id="SSF54897">
    <property type="entry name" value="Protease propeptides/inhibitors"/>
    <property type="match status" value="1"/>
</dbReference>
<organism evidence="10 11">
    <name type="scientific">Saccharothrix espanaensis (strain ATCC 51144 / DSM 44229 / JCM 9112 / NBRC 15066 / NRRL 15764)</name>
    <dbReference type="NCBI Taxonomy" id="1179773"/>
    <lineage>
        <taxon>Bacteria</taxon>
        <taxon>Bacillati</taxon>
        <taxon>Actinomycetota</taxon>
        <taxon>Actinomycetes</taxon>
        <taxon>Pseudonocardiales</taxon>
        <taxon>Pseudonocardiaceae</taxon>
        <taxon>Saccharothrix</taxon>
    </lineage>
</organism>
<dbReference type="Pfam" id="PF05922">
    <property type="entry name" value="Inhibitor_I9"/>
    <property type="match status" value="1"/>
</dbReference>
<dbReference type="GO" id="GO:0005615">
    <property type="term" value="C:extracellular space"/>
    <property type="evidence" value="ECO:0007669"/>
    <property type="project" value="TreeGrafter"/>
</dbReference>
<feature type="domain" description="Peptidase S8/S53" evidence="8">
    <location>
        <begin position="137"/>
        <end position="365"/>
    </location>
</feature>
<feature type="active site" description="Charge relay system" evidence="5">
    <location>
        <position position="329"/>
    </location>
</feature>
<dbReference type="Gene3D" id="3.30.70.80">
    <property type="entry name" value="Peptidase S8 propeptide/proteinase inhibitor I9"/>
    <property type="match status" value="1"/>
</dbReference>
<gene>
    <name evidence="10" type="ordered locus">BN6_47170</name>
</gene>
<evidence type="ECO:0000259" key="9">
    <source>
        <dbReference type="Pfam" id="PF05922"/>
    </source>
</evidence>
<feature type="chain" id="PRO_5003837052" evidence="7">
    <location>
        <begin position="27"/>
        <end position="383"/>
    </location>
</feature>
<dbReference type="PROSITE" id="PS00137">
    <property type="entry name" value="SUBTILASE_HIS"/>
    <property type="match status" value="1"/>
</dbReference>
<evidence type="ECO:0000259" key="8">
    <source>
        <dbReference type="Pfam" id="PF00082"/>
    </source>
</evidence>
<dbReference type="InterPro" id="IPR023827">
    <property type="entry name" value="Peptidase_S8_Asp-AS"/>
</dbReference>
<dbReference type="HOGENOM" id="CLU_011263_1_7_11"/>
<dbReference type="InterPro" id="IPR050131">
    <property type="entry name" value="Peptidase_S8_subtilisin-like"/>
</dbReference>
<evidence type="ECO:0000256" key="1">
    <source>
        <dbReference type="ARBA" id="ARBA00011073"/>
    </source>
</evidence>
<dbReference type="PROSITE" id="PS00136">
    <property type="entry name" value="SUBTILASE_ASP"/>
    <property type="match status" value="1"/>
</dbReference>